<comment type="similarity">
    <text evidence="2">Belongs to the angiomotin family.</text>
</comment>
<feature type="coiled-coil region" evidence="6">
    <location>
        <begin position="308"/>
        <end position="335"/>
    </location>
</feature>
<feature type="region of interest" description="Disordered" evidence="7">
    <location>
        <begin position="712"/>
        <end position="734"/>
    </location>
</feature>
<evidence type="ECO:0000256" key="6">
    <source>
        <dbReference type="SAM" id="Coils"/>
    </source>
</evidence>
<dbReference type="PANTHER" id="PTHR14826">
    <property type="entry name" value="ANGIOMOTIN"/>
    <property type="match status" value="1"/>
</dbReference>
<reference evidence="9" key="1">
    <citation type="journal article" date="2012" name="Nature">
        <title>The oyster genome reveals stress adaptation and complexity of shell formation.</title>
        <authorList>
            <person name="Zhang G."/>
            <person name="Fang X."/>
            <person name="Guo X."/>
            <person name="Li L."/>
            <person name="Luo R."/>
            <person name="Xu F."/>
            <person name="Yang P."/>
            <person name="Zhang L."/>
            <person name="Wang X."/>
            <person name="Qi H."/>
            <person name="Xiong Z."/>
            <person name="Que H."/>
            <person name="Xie Y."/>
            <person name="Holland P.W."/>
            <person name="Paps J."/>
            <person name="Zhu Y."/>
            <person name="Wu F."/>
            <person name="Chen Y."/>
            <person name="Wang J."/>
            <person name="Peng C."/>
            <person name="Meng J."/>
            <person name="Yang L."/>
            <person name="Liu J."/>
            <person name="Wen B."/>
            <person name="Zhang N."/>
            <person name="Huang Z."/>
            <person name="Zhu Q."/>
            <person name="Feng Y."/>
            <person name="Mount A."/>
            <person name="Hedgecock D."/>
            <person name="Xu Z."/>
            <person name="Liu Y."/>
            <person name="Domazet-Loso T."/>
            <person name="Du Y."/>
            <person name="Sun X."/>
            <person name="Zhang S."/>
            <person name="Liu B."/>
            <person name="Cheng P."/>
            <person name="Jiang X."/>
            <person name="Li J."/>
            <person name="Fan D."/>
            <person name="Wang W."/>
            <person name="Fu W."/>
            <person name="Wang T."/>
            <person name="Wang B."/>
            <person name="Zhang J."/>
            <person name="Peng Z."/>
            <person name="Li Y."/>
            <person name="Li N."/>
            <person name="Wang J."/>
            <person name="Chen M."/>
            <person name="He Y."/>
            <person name="Tan F."/>
            <person name="Song X."/>
            <person name="Zheng Q."/>
            <person name="Huang R."/>
            <person name="Yang H."/>
            <person name="Du X."/>
            <person name="Chen L."/>
            <person name="Yang M."/>
            <person name="Gaffney P.M."/>
            <person name="Wang S."/>
            <person name="Luo L."/>
            <person name="She Z."/>
            <person name="Ming Y."/>
            <person name="Huang W."/>
            <person name="Zhang S."/>
            <person name="Huang B."/>
            <person name="Zhang Y."/>
            <person name="Qu T."/>
            <person name="Ni P."/>
            <person name="Miao G."/>
            <person name="Wang J."/>
            <person name="Wang Q."/>
            <person name="Steinberg C.E."/>
            <person name="Wang H."/>
            <person name="Li N."/>
            <person name="Qian L."/>
            <person name="Zhang G."/>
            <person name="Li Y."/>
            <person name="Yang H."/>
            <person name="Liu X."/>
            <person name="Wang J."/>
            <person name="Yin Y."/>
            <person name="Wang J."/>
        </authorList>
    </citation>
    <scope>NUCLEOTIDE SEQUENCE [LARGE SCALE GENOMIC DNA]</scope>
    <source>
        <strain evidence="9">05x7-T-G4-1.051#20</strain>
    </source>
</reference>
<feature type="region of interest" description="Disordered" evidence="7">
    <location>
        <begin position="60"/>
        <end position="132"/>
    </location>
</feature>
<dbReference type="PANTHER" id="PTHR14826:SF14">
    <property type="entry name" value="ANGIOMOTIN_C DOMAIN-CONTAINING PROTEIN"/>
    <property type="match status" value="1"/>
</dbReference>
<name>K1PYI5_MAGGI</name>
<comment type="subcellular location">
    <subcellularLocation>
        <location evidence="1">Cell junction</location>
    </subcellularLocation>
</comment>
<evidence type="ECO:0000256" key="1">
    <source>
        <dbReference type="ARBA" id="ARBA00004282"/>
    </source>
</evidence>
<gene>
    <name evidence="9" type="ORF">CGI_10028254</name>
</gene>
<dbReference type="InParanoid" id="K1PYI5"/>
<dbReference type="AlphaFoldDB" id="K1PYI5"/>
<keyword evidence="5 6" id="KW-0175">Coiled coil</keyword>
<dbReference type="InterPro" id="IPR051747">
    <property type="entry name" value="Angiomotin-like"/>
</dbReference>
<dbReference type="InterPro" id="IPR009114">
    <property type="entry name" value="Angiomotin"/>
</dbReference>
<accession>K1PYI5</accession>
<keyword evidence="4" id="KW-0965">Cell junction</keyword>
<evidence type="ECO:0000256" key="3">
    <source>
        <dbReference type="ARBA" id="ARBA00022553"/>
    </source>
</evidence>
<evidence type="ECO:0000313" key="9">
    <source>
        <dbReference type="EMBL" id="EKC26718.1"/>
    </source>
</evidence>
<proteinExistence type="inferred from homology"/>
<feature type="coiled-coil region" evidence="6">
    <location>
        <begin position="371"/>
        <end position="398"/>
    </location>
</feature>
<feature type="domain" description="Angiomotin C-terminal" evidence="8">
    <location>
        <begin position="478"/>
        <end position="643"/>
    </location>
</feature>
<dbReference type="InterPro" id="IPR024646">
    <property type="entry name" value="Angiomotin_C"/>
</dbReference>
<dbReference type="GO" id="GO:0031410">
    <property type="term" value="C:cytoplasmic vesicle"/>
    <property type="evidence" value="ECO:0007669"/>
    <property type="project" value="TreeGrafter"/>
</dbReference>
<dbReference type="GO" id="GO:0005886">
    <property type="term" value="C:plasma membrane"/>
    <property type="evidence" value="ECO:0007669"/>
    <property type="project" value="TreeGrafter"/>
</dbReference>
<dbReference type="EMBL" id="JH816901">
    <property type="protein sequence ID" value="EKC26718.1"/>
    <property type="molecule type" value="Genomic_DNA"/>
</dbReference>
<feature type="coiled-coil region" evidence="6">
    <location>
        <begin position="601"/>
        <end position="635"/>
    </location>
</feature>
<evidence type="ECO:0000256" key="7">
    <source>
        <dbReference type="SAM" id="MobiDB-lite"/>
    </source>
</evidence>
<organism evidence="9">
    <name type="scientific">Magallana gigas</name>
    <name type="common">Pacific oyster</name>
    <name type="synonym">Crassostrea gigas</name>
    <dbReference type="NCBI Taxonomy" id="29159"/>
    <lineage>
        <taxon>Eukaryota</taxon>
        <taxon>Metazoa</taxon>
        <taxon>Spiralia</taxon>
        <taxon>Lophotrochozoa</taxon>
        <taxon>Mollusca</taxon>
        <taxon>Bivalvia</taxon>
        <taxon>Autobranchia</taxon>
        <taxon>Pteriomorphia</taxon>
        <taxon>Ostreida</taxon>
        <taxon>Ostreoidea</taxon>
        <taxon>Ostreidae</taxon>
        <taxon>Magallana</taxon>
    </lineage>
</organism>
<dbReference type="Pfam" id="PF12240">
    <property type="entry name" value="Angiomotin_C"/>
    <property type="match status" value="1"/>
</dbReference>
<dbReference type="PRINTS" id="PR01807">
    <property type="entry name" value="ANGIOMOTIN"/>
</dbReference>
<protein>
    <submittedName>
        <fullName evidence="9">Angiomotin</fullName>
    </submittedName>
</protein>
<dbReference type="GO" id="GO:0030334">
    <property type="term" value="P:regulation of cell migration"/>
    <property type="evidence" value="ECO:0007669"/>
    <property type="project" value="TreeGrafter"/>
</dbReference>
<evidence type="ECO:0000256" key="4">
    <source>
        <dbReference type="ARBA" id="ARBA00022949"/>
    </source>
</evidence>
<keyword evidence="3" id="KW-0597">Phosphoprotein</keyword>
<feature type="coiled-coil region" evidence="6">
    <location>
        <begin position="541"/>
        <end position="568"/>
    </location>
</feature>
<dbReference type="GO" id="GO:0030036">
    <property type="term" value="P:actin cytoskeleton organization"/>
    <property type="evidence" value="ECO:0007669"/>
    <property type="project" value="TreeGrafter"/>
</dbReference>
<dbReference type="HOGENOM" id="CLU_380045_0_0_1"/>
<evidence type="ECO:0000256" key="5">
    <source>
        <dbReference type="ARBA" id="ARBA00023054"/>
    </source>
</evidence>
<feature type="region of interest" description="Disordered" evidence="7">
    <location>
        <begin position="514"/>
        <end position="536"/>
    </location>
</feature>
<feature type="compositionally biased region" description="Polar residues" evidence="7">
    <location>
        <begin position="77"/>
        <end position="124"/>
    </location>
</feature>
<feature type="compositionally biased region" description="Polar residues" evidence="7">
    <location>
        <begin position="516"/>
        <end position="536"/>
    </location>
</feature>
<dbReference type="GO" id="GO:0005923">
    <property type="term" value="C:bicellular tight junction"/>
    <property type="evidence" value="ECO:0007669"/>
    <property type="project" value="TreeGrafter"/>
</dbReference>
<evidence type="ECO:0000259" key="8">
    <source>
        <dbReference type="Pfam" id="PF12240"/>
    </source>
</evidence>
<feature type="coiled-coil region" evidence="6">
    <location>
        <begin position="422"/>
        <end position="511"/>
    </location>
</feature>
<evidence type="ECO:0000256" key="2">
    <source>
        <dbReference type="ARBA" id="ARBA00010300"/>
    </source>
</evidence>
<sequence>MSGMKNRNSSNCTQWGVRSLGDLWYISPHHAGRVQSTDLMNGGQFSSDEYLVVTDPDGVNMSQQQYREPPPYPGHSRQLQNTPGLRQSFSGSEASTDVSVSSTENLSTSVRQEPQGEENQSTTGYPPHLDYGSSDNGYSILARLGMPTTALEMKTSTISQPYYQMAGHCVPHPTDNYGYLNNPCCGSSFSWHPHQVSNSCIAVSKTTENVTSTSGQQWTMDQLQSPYFTQLPPPPEYPGFHVEKTEQLRRSYETMERCDPAEMSACKSQPDLTQYWEAHSKMVEQNLQREDQSTPTSSIRYEDVDPLTARANKMIDMLTEENRKLRDELTVFNRKVSRLQKFEYEIQKVHEAYESLVKSSQKREKLEAIMKKKLKEELTKLQATNKQLQEQVDKSTAECVEDGEHVSDSERSRKFAAVVAHNKELLSSKERLELEVTSLRTSLQEQQSKMDILDNALTNAQGNVVRLEEECCKKQVKMERLEKLQKSFSCLKAACEKREQFEKQIRTQLEKEVSNLKAQQKESGAPSQSDTAASQAEATNLHSLQTLMNEKESKILKLETEVIKWQQKYLEESALRQFSIQNGLSADLLDSEGLTDEKMEKLTQLEEVVKARQQVEELEAKVKSLQTELAEKDAMIRVFQRSGPMTRSSSVHTLSGASSSLLSPRPYHHTTCSLTRQGTLPTIRHVKTGSTSTLETGRAFSLDEDLVSSIQHLSTESKDSNSSSEDDSEKVWQV</sequence>